<evidence type="ECO:0000256" key="1">
    <source>
        <dbReference type="SAM" id="SignalP"/>
    </source>
</evidence>
<accession>G8QVE1</accession>
<reference evidence="2 3" key="1">
    <citation type="submission" date="2011-11" db="EMBL/GenBank/DDBJ databases">
        <title>Complete sequence of Spirochaeta sp. grapes.</title>
        <authorList>
            <consortium name="US DOE Joint Genome Institute"/>
            <person name="Lucas S."/>
            <person name="Han J."/>
            <person name="Lapidus A."/>
            <person name="Cheng J.-F."/>
            <person name="Goodwin L."/>
            <person name="Pitluck S."/>
            <person name="Peters L."/>
            <person name="Ovchinnikova G."/>
            <person name="Munk A.C."/>
            <person name="Detter J.C."/>
            <person name="Han C."/>
            <person name="Tapia R."/>
            <person name="Land M."/>
            <person name="Hauser L."/>
            <person name="Kyrpides N."/>
            <person name="Ivanova N."/>
            <person name="Pagani I."/>
            <person name="Ritalahtilisa K."/>
            <person name="Loeffler F."/>
            <person name="Woyke T."/>
        </authorList>
    </citation>
    <scope>NUCLEOTIDE SEQUENCE [LARGE SCALE GENOMIC DNA]</scope>
    <source>
        <strain evidence="3">ATCC BAA-1885 / DSM 22778 / Grapes</strain>
    </source>
</reference>
<dbReference type="AlphaFoldDB" id="G8QVE1"/>
<dbReference type="HOGENOM" id="CLU_1668272_0_0_12"/>
<evidence type="ECO:0000313" key="2">
    <source>
        <dbReference type="EMBL" id="AEV30456.1"/>
    </source>
</evidence>
<dbReference type="Proteomes" id="UP000005632">
    <property type="component" value="Chromosome"/>
</dbReference>
<dbReference type="RefSeq" id="WP_014271296.1">
    <property type="nucleotide sequence ID" value="NC_016633.1"/>
</dbReference>
<protein>
    <recommendedName>
        <fullName evidence="4">Outer membrane protein beta-barrel domain-containing protein</fullName>
    </recommendedName>
</protein>
<keyword evidence="1" id="KW-0732">Signal</keyword>
<keyword evidence="3" id="KW-1185">Reference proteome</keyword>
<dbReference type="STRING" id="158190.SpiGrapes_2698"/>
<proteinExistence type="predicted"/>
<dbReference type="OrthoDB" id="370942at2"/>
<feature type="chain" id="PRO_5003515227" description="Outer membrane protein beta-barrel domain-containing protein" evidence="1">
    <location>
        <begin position="21"/>
        <end position="167"/>
    </location>
</feature>
<feature type="signal peptide" evidence="1">
    <location>
        <begin position="1"/>
        <end position="20"/>
    </location>
</feature>
<name>G8QVE1_SPHPG</name>
<dbReference type="KEGG" id="sgp:SpiGrapes_2698"/>
<evidence type="ECO:0000313" key="3">
    <source>
        <dbReference type="Proteomes" id="UP000005632"/>
    </source>
</evidence>
<gene>
    <name evidence="2" type="ordered locus">SpiGrapes_2698</name>
</gene>
<evidence type="ECO:0008006" key="4">
    <source>
        <dbReference type="Google" id="ProtNLM"/>
    </source>
</evidence>
<sequence length="167" mass="18024">MKKVFFVLVLVALILVPATSATLETSSAANSKYAVGLNLGTNTGIGFQYRMSNKFDVIGNLGLRNFGVSKLALDAAANFKVYEFSIKDFDFDVTLGGGLFLGIPIQSGYKLDLAVLVPVGLVYSIDKDIVPIDVYFRLAPGVMLIKDGTTGFDFGISSYLGALWRFD</sequence>
<organism evidence="2 3">
    <name type="scientific">Sphaerochaeta pleomorpha (strain ATCC BAA-1885 / DSM 22778 / Grapes)</name>
    <dbReference type="NCBI Taxonomy" id="158190"/>
    <lineage>
        <taxon>Bacteria</taxon>
        <taxon>Pseudomonadati</taxon>
        <taxon>Spirochaetota</taxon>
        <taxon>Spirochaetia</taxon>
        <taxon>Spirochaetales</taxon>
        <taxon>Sphaerochaetaceae</taxon>
        <taxon>Sphaerochaeta</taxon>
    </lineage>
</organism>
<dbReference type="EMBL" id="CP003155">
    <property type="protein sequence ID" value="AEV30456.1"/>
    <property type="molecule type" value="Genomic_DNA"/>
</dbReference>